<evidence type="ECO:0000256" key="1">
    <source>
        <dbReference type="SAM" id="SignalP"/>
    </source>
</evidence>
<evidence type="ECO:0000313" key="2">
    <source>
        <dbReference type="EMBL" id="MCD7448830.1"/>
    </source>
</evidence>
<accession>A0ABS8RQ20</accession>
<name>A0ABS8RQ20_DATST</name>
<reference evidence="2 3" key="1">
    <citation type="journal article" date="2021" name="BMC Genomics">
        <title>Datura genome reveals duplications of psychoactive alkaloid biosynthetic genes and high mutation rate following tissue culture.</title>
        <authorList>
            <person name="Rajewski A."/>
            <person name="Carter-House D."/>
            <person name="Stajich J."/>
            <person name="Litt A."/>
        </authorList>
    </citation>
    <scope>NUCLEOTIDE SEQUENCE [LARGE SCALE GENOMIC DNA]</scope>
    <source>
        <strain evidence="2">AR-01</strain>
    </source>
</reference>
<comment type="caution">
    <text evidence="2">The sequence shown here is derived from an EMBL/GenBank/DDBJ whole genome shotgun (WGS) entry which is preliminary data.</text>
</comment>
<evidence type="ECO:0000313" key="3">
    <source>
        <dbReference type="Proteomes" id="UP000823775"/>
    </source>
</evidence>
<organism evidence="2 3">
    <name type="scientific">Datura stramonium</name>
    <name type="common">Jimsonweed</name>
    <name type="synonym">Common thornapple</name>
    <dbReference type="NCBI Taxonomy" id="4076"/>
    <lineage>
        <taxon>Eukaryota</taxon>
        <taxon>Viridiplantae</taxon>
        <taxon>Streptophyta</taxon>
        <taxon>Embryophyta</taxon>
        <taxon>Tracheophyta</taxon>
        <taxon>Spermatophyta</taxon>
        <taxon>Magnoliopsida</taxon>
        <taxon>eudicotyledons</taxon>
        <taxon>Gunneridae</taxon>
        <taxon>Pentapetalae</taxon>
        <taxon>asterids</taxon>
        <taxon>lamiids</taxon>
        <taxon>Solanales</taxon>
        <taxon>Solanaceae</taxon>
        <taxon>Solanoideae</taxon>
        <taxon>Datureae</taxon>
        <taxon>Datura</taxon>
    </lineage>
</organism>
<feature type="signal peptide" evidence="1">
    <location>
        <begin position="1"/>
        <end position="15"/>
    </location>
</feature>
<keyword evidence="3" id="KW-1185">Reference proteome</keyword>
<dbReference type="Proteomes" id="UP000823775">
    <property type="component" value="Unassembled WGS sequence"/>
</dbReference>
<protein>
    <submittedName>
        <fullName evidence="2">Uncharacterized protein</fullName>
    </submittedName>
</protein>
<feature type="chain" id="PRO_5047292311" evidence="1">
    <location>
        <begin position="16"/>
        <end position="105"/>
    </location>
</feature>
<proteinExistence type="predicted"/>
<keyword evidence="1" id="KW-0732">Signal</keyword>
<dbReference type="EMBL" id="JACEIK010000074">
    <property type="protein sequence ID" value="MCD7448830.1"/>
    <property type="molecule type" value="Genomic_DNA"/>
</dbReference>
<gene>
    <name evidence="2" type="ORF">HAX54_046676</name>
</gene>
<sequence length="105" mass="11071">MVVVIVVMMEVVGAALDRRDGGGTIMDNGDDCDYRCSRGGGGDKGDSECNYNDGGGMRGNINGRQEGWLTMVAEVNGVGLVIGYAGRKVSTQTYLLMILRLSSSS</sequence>